<dbReference type="RefSeq" id="WP_013389013.1">
    <property type="nucleotide sequence ID" value="NC_014633.1"/>
</dbReference>
<geneLocation type="plasmid" evidence="4 5">
    <name>pILYOP01</name>
</geneLocation>
<dbReference type="PANTHER" id="PTHR11496:SF83">
    <property type="entry name" value="HYDROXYACID-OXOACID TRANSHYDROGENASE, MITOCHONDRIAL"/>
    <property type="match status" value="1"/>
</dbReference>
<keyword evidence="1 4" id="KW-0560">Oxidoreductase</keyword>
<proteinExistence type="predicted"/>
<keyword evidence="4" id="KW-0614">Plasmid</keyword>
<dbReference type="EC" id="1.1.1.61" evidence="4"/>
<dbReference type="PANTHER" id="PTHR11496">
    <property type="entry name" value="ALCOHOL DEHYDROGENASE"/>
    <property type="match status" value="1"/>
</dbReference>
<dbReference type="HOGENOM" id="CLU_007207_0_0_0"/>
<dbReference type="InterPro" id="IPR018211">
    <property type="entry name" value="ADH_Fe_CS"/>
</dbReference>
<dbReference type="EMBL" id="CP002282">
    <property type="protein sequence ID" value="ADO84355.1"/>
    <property type="molecule type" value="Genomic_DNA"/>
</dbReference>
<dbReference type="Gene3D" id="1.20.1090.10">
    <property type="entry name" value="Dehydroquinate synthase-like - alpha domain"/>
    <property type="match status" value="1"/>
</dbReference>
<dbReference type="KEGG" id="ipo:Ilyop_2598"/>
<dbReference type="SUPFAM" id="SSF56796">
    <property type="entry name" value="Dehydroquinate synthase-like"/>
    <property type="match status" value="1"/>
</dbReference>
<evidence type="ECO:0000313" key="4">
    <source>
        <dbReference type="EMBL" id="ADO84355.1"/>
    </source>
</evidence>
<reference evidence="4 5" key="1">
    <citation type="journal article" date="2010" name="Stand. Genomic Sci.">
        <title>Complete genome sequence of Ilyobacter polytropus type strain (CuHbu1).</title>
        <authorList>
            <person name="Sikorski J."/>
            <person name="Chertkov O."/>
            <person name="Lapidus A."/>
            <person name="Nolan M."/>
            <person name="Lucas S."/>
            <person name="Del Rio T.G."/>
            <person name="Tice H."/>
            <person name="Cheng J.F."/>
            <person name="Tapia R."/>
            <person name="Han C."/>
            <person name="Goodwin L."/>
            <person name="Pitluck S."/>
            <person name="Liolios K."/>
            <person name="Ivanova N."/>
            <person name="Mavromatis K."/>
            <person name="Mikhailova N."/>
            <person name="Pati A."/>
            <person name="Chen A."/>
            <person name="Palaniappan K."/>
            <person name="Land M."/>
            <person name="Hauser L."/>
            <person name="Chang Y.J."/>
            <person name="Jeffries C.D."/>
            <person name="Brambilla E."/>
            <person name="Yasawong M."/>
            <person name="Rohde M."/>
            <person name="Pukall R."/>
            <person name="Spring S."/>
            <person name="Goker M."/>
            <person name="Woyke T."/>
            <person name="Bristow J."/>
            <person name="Eisen J.A."/>
            <person name="Markowitz V."/>
            <person name="Hugenholtz P."/>
            <person name="Kyrpides N.C."/>
            <person name="Klenk H.P."/>
        </authorList>
    </citation>
    <scope>NUCLEOTIDE SEQUENCE [LARGE SCALE GENOMIC DNA]</scope>
    <source>
        <strain evidence="5">ATCC 51220 / DSM 2926 / LMG 16218 / CuHBu1</strain>
        <plasmid evidence="5">pILYOP01</plasmid>
    </source>
</reference>
<dbReference type="InterPro" id="IPR001670">
    <property type="entry name" value="ADH_Fe/GldA"/>
</dbReference>
<accession>E3HC95</accession>
<dbReference type="Pfam" id="PF00465">
    <property type="entry name" value="Fe-ADH"/>
    <property type="match status" value="1"/>
</dbReference>
<dbReference type="Gene3D" id="3.40.50.1970">
    <property type="match status" value="1"/>
</dbReference>
<sequence length="372" mass="41886">MKLFKLQPEIHKFDNFSEFVLEFGVSDKDLIVVNNSIYNKFIKKLDLKSIFISPKKYGDGEPSDEIIDKVLAEASQHDFDRVIAIGGGAVMDISKFLVIENVSETLDVFERKIEFNKIKELIAIPTTCGTGSEVTSYSVAEIKSKGTKMGIGIEEFLPDYAVLIPELLRNIPYKFFAFSTLDALVHAAESFVSPGSNPYTDIFAQNAIEIILKGYKVIAENGKDCYSEIIEDFLIGSNYAGIAFGNTGVGPVHALSYPLGGKYHVAHGECNYEFFTPVFKAYTEIAPEGKIKKFNDLVISTLELDKESDVYAALDQLFNSIWEKKKLNFFGMEEKEILEFTESVIEKQQRLLSNNYADLSKKQIMTIYKDLY</sequence>
<keyword evidence="5" id="KW-1185">Reference proteome</keyword>
<organism evidence="4 5">
    <name type="scientific">Ilyobacter polytropus (strain ATCC 51220 / DSM 2926 / LMG 16218 / CuHBu1)</name>
    <dbReference type="NCBI Taxonomy" id="572544"/>
    <lineage>
        <taxon>Bacteria</taxon>
        <taxon>Fusobacteriati</taxon>
        <taxon>Fusobacteriota</taxon>
        <taxon>Fusobacteriia</taxon>
        <taxon>Fusobacteriales</taxon>
        <taxon>Fusobacteriaceae</taxon>
        <taxon>Ilyobacter</taxon>
    </lineage>
</organism>
<evidence type="ECO:0000259" key="2">
    <source>
        <dbReference type="Pfam" id="PF00465"/>
    </source>
</evidence>
<protein>
    <submittedName>
        <fullName evidence="4">Iron-containing alcohol dehydrogenase</fullName>
        <ecNumber evidence="4">1.1.1.61</ecNumber>
    </submittedName>
</protein>
<dbReference type="Proteomes" id="UP000006875">
    <property type="component" value="Plasmid pILYOP01"/>
</dbReference>
<evidence type="ECO:0000259" key="3">
    <source>
        <dbReference type="Pfam" id="PF25137"/>
    </source>
</evidence>
<evidence type="ECO:0000313" key="5">
    <source>
        <dbReference type="Proteomes" id="UP000006875"/>
    </source>
</evidence>
<dbReference type="GO" id="GO:0046872">
    <property type="term" value="F:metal ion binding"/>
    <property type="evidence" value="ECO:0007669"/>
    <property type="project" value="InterPro"/>
</dbReference>
<dbReference type="GO" id="GO:0047577">
    <property type="term" value="F:4-hydroxybutyrate dehydrogenase activity"/>
    <property type="evidence" value="ECO:0007669"/>
    <property type="project" value="UniProtKB-EC"/>
</dbReference>
<dbReference type="InterPro" id="IPR056798">
    <property type="entry name" value="ADH_Fe_C"/>
</dbReference>
<feature type="domain" description="Alcohol dehydrogenase iron-type/glycerol dehydrogenase GldA" evidence="2">
    <location>
        <begin position="17"/>
        <end position="165"/>
    </location>
</feature>
<name>E3HC95_ILYPC</name>
<dbReference type="GO" id="GO:0004022">
    <property type="term" value="F:alcohol dehydrogenase (NAD+) activity"/>
    <property type="evidence" value="ECO:0007669"/>
    <property type="project" value="TreeGrafter"/>
</dbReference>
<evidence type="ECO:0000256" key="1">
    <source>
        <dbReference type="ARBA" id="ARBA00023002"/>
    </source>
</evidence>
<gene>
    <name evidence="4" type="ordered locus">Ilyop_2598</name>
</gene>
<dbReference type="AlphaFoldDB" id="E3HC95"/>
<dbReference type="OrthoDB" id="9804734at2"/>
<dbReference type="InterPro" id="IPR039697">
    <property type="entry name" value="Alcohol_dehydrogenase_Fe"/>
</dbReference>
<dbReference type="CDD" id="cd14860">
    <property type="entry name" value="4HBD_NAD"/>
    <property type="match status" value="1"/>
</dbReference>
<feature type="domain" description="Fe-containing alcohol dehydrogenase-like C-terminal" evidence="3">
    <location>
        <begin position="177"/>
        <end position="372"/>
    </location>
</feature>
<dbReference type="Pfam" id="PF25137">
    <property type="entry name" value="ADH_Fe_C"/>
    <property type="match status" value="1"/>
</dbReference>
<dbReference type="PROSITE" id="PS00060">
    <property type="entry name" value="ADH_IRON_2"/>
    <property type="match status" value="1"/>
</dbReference>